<feature type="compositionally biased region" description="Low complexity" evidence="11">
    <location>
        <begin position="583"/>
        <end position="607"/>
    </location>
</feature>
<evidence type="ECO:0000313" key="13">
    <source>
        <dbReference type="Proteomes" id="UP000035337"/>
    </source>
</evidence>
<name>A0A0G3WHN4_9BACT</name>
<reference evidence="12 13" key="1">
    <citation type="submission" date="2014-09" db="EMBL/GenBank/DDBJ databases">
        <title>Complete genome sequence of Endomicrobium proavitum.</title>
        <authorList>
            <person name="Zheng H."/>
        </authorList>
    </citation>
    <scope>NUCLEOTIDE SEQUENCE [LARGE SCALE GENOMIC DNA]</scope>
    <source>
        <strain evidence="12 13">Rsa215</strain>
    </source>
</reference>
<evidence type="ECO:0000256" key="10">
    <source>
        <dbReference type="SAM" id="Coils"/>
    </source>
</evidence>
<evidence type="ECO:0000256" key="8">
    <source>
        <dbReference type="HAMAP-Rule" id="MF_00332"/>
    </source>
</evidence>
<dbReference type="Proteomes" id="UP000035337">
    <property type="component" value="Chromosome"/>
</dbReference>
<dbReference type="InterPro" id="IPR018181">
    <property type="entry name" value="Heat_shock_70_CS"/>
</dbReference>
<dbReference type="InterPro" id="IPR043129">
    <property type="entry name" value="ATPase_NBD"/>
</dbReference>
<evidence type="ECO:0000256" key="2">
    <source>
        <dbReference type="ARBA" id="ARBA00014415"/>
    </source>
</evidence>
<dbReference type="FunFam" id="3.30.420.40:FF:000071">
    <property type="entry name" value="Molecular chaperone DnaK"/>
    <property type="match status" value="1"/>
</dbReference>
<dbReference type="STRING" id="1408281.Epro_0782"/>
<dbReference type="GO" id="GO:0005524">
    <property type="term" value="F:ATP binding"/>
    <property type="evidence" value="ECO:0007669"/>
    <property type="project" value="UniProtKB-UniRule"/>
</dbReference>
<dbReference type="Gene3D" id="1.20.1270.10">
    <property type="match status" value="1"/>
</dbReference>
<dbReference type="FunFam" id="1.20.1270.10:FF:000001">
    <property type="entry name" value="Molecular chaperone DnaK"/>
    <property type="match status" value="1"/>
</dbReference>
<dbReference type="InterPro" id="IPR012725">
    <property type="entry name" value="Chaperone_DnaK"/>
</dbReference>
<proteinExistence type="evidence at transcript level"/>
<comment type="similarity">
    <text evidence="1 8 9">Belongs to the heat shock protein 70 family.</text>
</comment>
<dbReference type="PROSITE" id="PS01036">
    <property type="entry name" value="HSP70_3"/>
    <property type="match status" value="1"/>
</dbReference>
<keyword evidence="7 8" id="KW-0143">Chaperone</keyword>
<dbReference type="NCBIfam" id="NF001413">
    <property type="entry name" value="PRK00290.1"/>
    <property type="match status" value="1"/>
</dbReference>
<dbReference type="PATRIC" id="fig|1408281.3.peg.801"/>
<dbReference type="CDD" id="cd10234">
    <property type="entry name" value="ASKHA_NBD_HSP70_DnaK-like"/>
    <property type="match status" value="1"/>
</dbReference>
<keyword evidence="6 8" id="KW-0346">Stress response</keyword>
<dbReference type="GO" id="GO:0051082">
    <property type="term" value="F:unfolded protein binding"/>
    <property type="evidence" value="ECO:0007669"/>
    <property type="project" value="InterPro"/>
</dbReference>
<evidence type="ECO:0000256" key="6">
    <source>
        <dbReference type="ARBA" id="ARBA00023016"/>
    </source>
</evidence>
<evidence type="ECO:0000256" key="7">
    <source>
        <dbReference type="ARBA" id="ARBA00023186"/>
    </source>
</evidence>
<dbReference type="PRINTS" id="PR00301">
    <property type="entry name" value="HEATSHOCK70"/>
</dbReference>
<dbReference type="PANTHER" id="PTHR19375">
    <property type="entry name" value="HEAT SHOCK PROTEIN 70KDA"/>
    <property type="match status" value="1"/>
</dbReference>
<evidence type="ECO:0000256" key="3">
    <source>
        <dbReference type="ARBA" id="ARBA00022553"/>
    </source>
</evidence>
<sequence length="623" mass="66560">MAKIIGIDLGTSNSAAAIMEGGKTTLIPSAEGTTLGGKAFPSYVAFTKDGQLLVGEPARRQAVTNPEGTISAFKRKMGTDFKYQVNGKDFTPQQLSGFILQKIKKDAEAYLGEKIEKAVITVPAYFNDHQRQATKDAGAIAGLEVVRLVNEPTAASLAYGIDKVGTEQKILVFDLGGGTLDVTIMEMGAEGTFEVLSTSGDTQLGGTDMDNALIDYIAEDFKKSNGIDLRKDKMAVQRLKEAAEKAKIELSSTMETDINLPFITADASGPKHLALKFTRATLENLVRPIVDRCKTSVDQAIKDAKLGVDGITKIILVGGPTRMPIVQKFVEDYVGKKVEHGIDPMECVCFGAAVQAAVLTGDVKDILLLDVTPLTLGLETMGGVRTALIDRNTTVPAKRSQIFSTAADNQPGVEINVLQGERPLAKDNLSLGRFMLDGIPPAPRGVPQIEVTFDIDANGILHVSAKDKGTGKEQSIKITSSTKLSKDDINKYVKEAEQYASEDVKKKEEIEARNEADNLVYSVEKSLKEHGDKVSSDEKLAIEQALSAAKDALKGSDVEQIKSTKEALTTASHKLAEAVYKASQGATAGGAAQAQSQGEPQQQGGAETAEKVVDAEVVDEDKK</sequence>
<dbReference type="InterPro" id="IPR013126">
    <property type="entry name" value="Hsp_70_fam"/>
</dbReference>
<protein>
    <recommendedName>
        <fullName evidence="2 8">Chaperone protein DnaK</fullName>
    </recommendedName>
    <alternativeName>
        <fullName evidence="8">HSP70</fullName>
    </alternativeName>
    <alternativeName>
        <fullName evidence="8">Heat shock 70 kDa protein</fullName>
    </alternativeName>
    <alternativeName>
        <fullName evidence="8">Heat shock protein 70</fullName>
    </alternativeName>
</protein>
<dbReference type="SUPFAM" id="SSF100934">
    <property type="entry name" value="Heat shock protein 70kD (HSP70), C-terminal subdomain"/>
    <property type="match status" value="1"/>
</dbReference>
<evidence type="ECO:0000256" key="1">
    <source>
        <dbReference type="ARBA" id="ARBA00007381"/>
    </source>
</evidence>
<gene>
    <name evidence="8 12" type="primary">dnaK</name>
    <name evidence="12" type="ORF">Epro_0782</name>
</gene>
<dbReference type="KEGG" id="epo:Epro_0782"/>
<feature type="region of interest" description="Disordered" evidence="11">
    <location>
        <begin position="583"/>
        <end position="623"/>
    </location>
</feature>
<dbReference type="NCBIfam" id="TIGR02350">
    <property type="entry name" value="prok_dnaK"/>
    <property type="match status" value="1"/>
</dbReference>
<dbReference type="Gene3D" id="3.90.640.10">
    <property type="entry name" value="Actin, Chain A, domain 4"/>
    <property type="match status" value="1"/>
</dbReference>
<dbReference type="PROSITE" id="PS00329">
    <property type="entry name" value="HSP70_2"/>
    <property type="match status" value="1"/>
</dbReference>
<evidence type="ECO:0000313" key="12">
    <source>
        <dbReference type="EMBL" id="AKL98161.1"/>
    </source>
</evidence>
<keyword evidence="13" id="KW-1185">Reference proteome</keyword>
<feature type="modified residue" description="Phosphothreonine; by autocatalysis" evidence="8">
    <location>
        <position position="179"/>
    </location>
</feature>
<dbReference type="PROSITE" id="PS00297">
    <property type="entry name" value="HSP70_1"/>
    <property type="match status" value="1"/>
</dbReference>
<keyword evidence="10" id="KW-0175">Coiled coil</keyword>
<dbReference type="OrthoDB" id="9766019at2"/>
<accession>A0A0G3WHN4</accession>
<evidence type="ECO:0000256" key="5">
    <source>
        <dbReference type="ARBA" id="ARBA00022840"/>
    </source>
</evidence>
<dbReference type="InterPro" id="IPR029048">
    <property type="entry name" value="HSP70_C_sf"/>
</dbReference>
<organism evidence="12 13">
    <name type="scientific">Endomicrobium proavitum</name>
    <dbReference type="NCBI Taxonomy" id="1408281"/>
    <lineage>
        <taxon>Bacteria</taxon>
        <taxon>Pseudomonadati</taxon>
        <taxon>Elusimicrobiota</taxon>
        <taxon>Endomicrobiia</taxon>
        <taxon>Endomicrobiales</taxon>
        <taxon>Endomicrobiaceae</taxon>
        <taxon>Endomicrobium</taxon>
    </lineage>
</organism>
<dbReference type="FunFam" id="2.60.34.10:FF:000014">
    <property type="entry name" value="Chaperone protein DnaK HSP70"/>
    <property type="match status" value="1"/>
</dbReference>
<dbReference type="FunFam" id="3.90.640.10:FF:000003">
    <property type="entry name" value="Molecular chaperone DnaK"/>
    <property type="match status" value="1"/>
</dbReference>
<comment type="induction">
    <text evidence="8">By stress conditions e.g. heat shock.</text>
</comment>
<evidence type="ECO:0000256" key="9">
    <source>
        <dbReference type="RuleBase" id="RU003322"/>
    </source>
</evidence>
<dbReference type="SUPFAM" id="SSF53067">
    <property type="entry name" value="Actin-like ATPase domain"/>
    <property type="match status" value="2"/>
</dbReference>
<dbReference type="EMBL" id="CP009498">
    <property type="protein sequence ID" value="AKL98161.1"/>
    <property type="molecule type" value="Genomic_DNA"/>
</dbReference>
<dbReference type="GO" id="GO:0140662">
    <property type="term" value="F:ATP-dependent protein folding chaperone"/>
    <property type="evidence" value="ECO:0007669"/>
    <property type="project" value="InterPro"/>
</dbReference>
<feature type="compositionally biased region" description="Basic and acidic residues" evidence="11">
    <location>
        <begin position="608"/>
        <end position="623"/>
    </location>
</feature>
<dbReference type="SUPFAM" id="SSF100920">
    <property type="entry name" value="Heat shock protein 70kD (HSP70), peptide-binding domain"/>
    <property type="match status" value="1"/>
</dbReference>
<keyword evidence="3 8" id="KW-0597">Phosphoprotein</keyword>
<keyword evidence="4 8" id="KW-0547">Nucleotide-binding</keyword>
<feature type="coiled-coil region" evidence="10">
    <location>
        <begin position="229"/>
        <end position="256"/>
    </location>
</feature>
<dbReference type="Gene3D" id="3.30.420.40">
    <property type="match status" value="2"/>
</dbReference>
<evidence type="ECO:0000256" key="4">
    <source>
        <dbReference type="ARBA" id="ARBA00022741"/>
    </source>
</evidence>
<dbReference type="HAMAP" id="MF_00332">
    <property type="entry name" value="DnaK"/>
    <property type="match status" value="1"/>
</dbReference>
<dbReference type="Pfam" id="PF00012">
    <property type="entry name" value="HSP70"/>
    <property type="match status" value="1"/>
</dbReference>
<dbReference type="AlphaFoldDB" id="A0A0G3WHN4"/>
<dbReference type="InterPro" id="IPR029047">
    <property type="entry name" value="HSP70_peptide-bd_sf"/>
</dbReference>
<dbReference type="Gene3D" id="2.60.34.10">
    <property type="entry name" value="Substrate Binding Domain Of DNAk, Chain A, domain 1"/>
    <property type="match status" value="1"/>
</dbReference>
<keyword evidence="5 8" id="KW-0067">ATP-binding</keyword>
<evidence type="ECO:0000256" key="11">
    <source>
        <dbReference type="SAM" id="MobiDB-lite"/>
    </source>
</evidence>
<dbReference type="RefSeq" id="WP_052570700.1">
    <property type="nucleotide sequence ID" value="NZ_CP009498.1"/>
</dbReference>
<comment type="function">
    <text evidence="8">Acts as a chaperone.</text>
</comment>